<organism evidence="3">
    <name type="scientific">Cryptosporidium canis</name>
    <dbReference type="NCBI Taxonomy" id="195482"/>
    <lineage>
        <taxon>Eukaryota</taxon>
        <taxon>Sar</taxon>
        <taxon>Alveolata</taxon>
        <taxon>Apicomplexa</taxon>
        <taxon>Conoidasida</taxon>
        <taxon>Coccidia</taxon>
        <taxon>Eucoccidiorida</taxon>
        <taxon>Eimeriorina</taxon>
        <taxon>Cryptosporidiidae</taxon>
        <taxon>Cryptosporidium</taxon>
    </lineage>
</organism>
<accession>A0A9D5DLY7</accession>
<sequence length="252" mass="28357">MDEVERLRRQAEIRKRRLLERSSARMKLIYPNYEDSSNGESNESALDDGYGGLPKSESVAKGDHFDHEDVGPDDGYQFSASRVSTSSTFPAYCREGASEDTTKRGLSPGPRTPPYIEYWNRRELWRLRRVGSCVLGILLFMAHHFVPDSFSTRVSSVSGITLFSVCQLLAFQASFYCYSRSFLRFAGPNDCGNRTWSSLILGCTSTQELDSFALLSILVQYGVAVKNVISEWLHLVTFYFITSLFSGTALTN</sequence>
<proteinExistence type="predicted"/>
<evidence type="ECO:0000256" key="1">
    <source>
        <dbReference type="SAM" id="MobiDB-lite"/>
    </source>
</evidence>
<gene>
    <name evidence="3" type="ORF">OJ253_1674</name>
</gene>
<keyword evidence="2" id="KW-1133">Transmembrane helix</keyword>
<feature type="transmembrane region" description="Helical" evidence="2">
    <location>
        <begin position="127"/>
        <end position="146"/>
    </location>
</feature>
<feature type="compositionally biased region" description="Basic and acidic residues" evidence="1">
    <location>
        <begin position="58"/>
        <end position="70"/>
    </location>
</feature>
<evidence type="ECO:0000256" key="2">
    <source>
        <dbReference type="SAM" id="Phobius"/>
    </source>
</evidence>
<feature type="region of interest" description="Disordered" evidence="1">
    <location>
        <begin position="29"/>
        <end position="72"/>
    </location>
</feature>
<evidence type="ECO:0000313" key="3">
    <source>
        <dbReference type="EMBL" id="KAJ1609069.1"/>
    </source>
</evidence>
<keyword evidence="2" id="KW-0472">Membrane</keyword>
<comment type="caution">
    <text evidence="3">The sequence shown here is derived from an EMBL/GenBank/DDBJ whole genome shotgun (WGS) entry which is preliminary data.</text>
</comment>
<dbReference type="EMBL" id="JAPCXC010000037">
    <property type="protein sequence ID" value="KAJ1609069.1"/>
    <property type="molecule type" value="Genomic_DNA"/>
</dbReference>
<dbReference type="Proteomes" id="UP001067231">
    <property type="component" value="Unassembled WGS sequence"/>
</dbReference>
<dbReference type="OrthoDB" id="341844at2759"/>
<protein>
    <submittedName>
        <fullName evidence="3">Transmembrane domain-containing protein</fullName>
    </submittedName>
</protein>
<keyword evidence="2 3" id="KW-0812">Transmembrane</keyword>
<reference evidence="3" key="1">
    <citation type="submission" date="2022-10" db="EMBL/GenBank/DDBJ databases">
        <title>Adaptive evolution leads to modifications in subtelomeric GC content in a zoonotic Cryptosporidium species.</title>
        <authorList>
            <person name="Li J."/>
            <person name="Feng Y."/>
            <person name="Xiao L."/>
        </authorList>
    </citation>
    <scope>NUCLEOTIDE SEQUENCE</scope>
    <source>
        <strain evidence="3">33844</strain>
    </source>
</reference>
<feature type="compositionally biased region" description="Polar residues" evidence="1">
    <location>
        <begin position="34"/>
        <end position="44"/>
    </location>
</feature>
<feature type="transmembrane region" description="Helical" evidence="2">
    <location>
        <begin position="158"/>
        <end position="178"/>
    </location>
</feature>
<name>A0A9D5DLY7_9CRYT</name>
<dbReference type="AlphaFoldDB" id="A0A9D5DLY7"/>